<dbReference type="AlphaFoldDB" id="F9XRE4"/>
<feature type="region of interest" description="Disordered" evidence="1">
    <location>
        <begin position="144"/>
        <end position="171"/>
    </location>
</feature>
<feature type="compositionally biased region" description="Basic and acidic residues" evidence="1">
    <location>
        <begin position="144"/>
        <end position="162"/>
    </location>
</feature>
<dbReference type="OrthoDB" id="10365479at2759"/>
<dbReference type="Proteomes" id="UP000008062">
    <property type="component" value="Chromosome 17"/>
</dbReference>
<evidence type="ECO:0000313" key="2">
    <source>
        <dbReference type="EMBL" id="EGP82122.1"/>
    </source>
</evidence>
<protein>
    <submittedName>
        <fullName evidence="2">Uncharacterized protein</fullName>
    </submittedName>
</protein>
<accession>F9XRE4</accession>
<organism evidence="2 3">
    <name type="scientific">Zymoseptoria tritici (strain CBS 115943 / IPO323)</name>
    <name type="common">Speckled leaf blotch fungus</name>
    <name type="synonym">Septoria tritici</name>
    <dbReference type="NCBI Taxonomy" id="336722"/>
    <lineage>
        <taxon>Eukaryota</taxon>
        <taxon>Fungi</taxon>
        <taxon>Dikarya</taxon>
        <taxon>Ascomycota</taxon>
        <taxon>Pezizomycotina</taxon>
        <taxon>Dothideomycetes</taxon>
        <taxon>Dothideomycetidae</taxon>
        <taxon>Mycosphaerellales</taxon>
        <taxon>Mycosphaerellaceae</taxon>
        <taxon>Zymoseptoria</taxon>
    </lineage>
</organism>
<sequence>MEKSDGVHSEASKSDDIAVSPAEAYVNSKSTSIATYVANNDACLERTKAKLGSLTNKTSQCTTDDDSRAVGKKSIVATIVHHYDNKFRDMADTAHGQQKYLRKHSKAVSDNCIAFDEHTTRLEKCPRFRLISYLHPFLPCGKDKPNVHPWRSHEPEDRECQRPRRSSRNPLYNARLADTRKLDPLKPSKTCLYGP</sequence>
<gene>
    <name evidence="2" type="ORF">MYCGRDRAFT_97796</name>
</gene>
<keyword evidence="3" id="KW-1185">Reference proteome</keyword>
<evidence type="ECO:0000313" key="3">
    <source>
        <dbReference type="Proteomes" id="UP000008062"/>
    </source>
</evidence>
<dbReference type="HOGENOM" id="CLU_1397336_0_0_1"/>
<proteinExistence type="predicted"/>
<dbReference type="RefSeq" id="XP_003847146.1">
    <property type="nucleotide sequence ID" value="XM_003847098.1"/>
</dbReference>
<evidence type="ECO:0000256" key="1">
    <source>
        <dbReference type="SAM" id="MobiDB-lite"/>
    </source>
</evidence>
<reference evidence="2 3" key="1">
    <citation type="journal article" date="2011" name="PLoS Genet.">
        <title>Finished genome of the fungal wheat pathogen Mycosphaerella graminicola reveals dispensome structure, chromosome plasticity, and stealth pathogenesis.</title>
        <authorList>
            <person name="Goodwin S.B."/>
            <person name="Ben M'barek S."/>
            <person name="Dhillon B."/>
            <person name="Wittenberg A.H.J."/>
            <person name="Crane C.F."/>
            <person name="Hane J.K."/>
            <person name="Foster A.J."/>
            <person name="Van der Lee T.A.J."/>
            <person name="Grimwood J."/>
            <person name="Aerts A."/>
            <person name="Antoniw J."/>
            <person name="Bailey A."/>
            <person name="Bluhm B."/>
            <person name="Bowler J."/>
            <person name="Bristow J."/>
            <person name="van der Burgt A."/>
            <person name="Canto-Canche B."/>
            <person name="Churchill A.C.L."/>
            <person name="Conde-Ferraez L."/>
            <person name="Cools H.J."/>
            <person name="Coutinho P.M."/>
            <person name="Csukai M."/>
            <person name="Dehal P."/>
            <person name="De Wit P."/>
            <person name="Donzelli B."/>
            <person name="van de Geest H.C."/>
            <person name="van Ham R.C.H.J."/>
            <person name="Hammond-Kosack K.E."/>
            <person name="Henrissat B."/>
            <person name="Kilian A."/>
            <person name="Kobayashi A.K."/>
            <person name="Koopmann E."/>
            <person name="Kourmpetis Y."/>
            <person name="Kuzniar A."/>
            <person name="Lindquist E."/>
            <person name="Lombard V."/>
            <person name="Maliepaard C."/>
            <person name="Martins N."/>
            <person name="Mehrabi R."/>
            <person name="Nap J.P.H."/>
            <person name="Ponomarenko A."/>
            <person name="Rudd J.J."/>
            <person name="Salamov A."/>
            <person name="Schmutz J."/>
            <person name="Schouten H.J."/>
            <person name="Shapiro H."/>
            <person name="Stergiopoulos I."/>
            <person name="Torriani S.F.F."/>
            <person name="Tu H."/>
            <person name="de Vries R.P."/>
            <person name="Waalwijk C."/>
            <person name="Ware S.B."/>
            <person name="Wiebenga A."/>
            <person name="Zwiers L.-H."/>
            <person name="Oliver R.P."/>
            <person name="Grigoriev I.V."/>
            <person name="Kema G.H.J."/>
        </authorList>
    </citation>
    <scope>NUCLEOTIDE SEQUENCE [LARGE SCALE GENOMIC DNA]</scope>
    <source>
        <strain evidence="3">CBS 115943 / IPO323</strain>
    </source>
</reference>
<dbReference type="KEGG" id="ztr:MYCGRDRAFT_97796"/>
<name>F9XRE4_ZYMTI</name>
<dbReference type="EMBL" id="CM001212">
    <property type="protein sequence ID" value="EGP82122.1"/>
    <property type="molecule type" value="Genomic_DNA"/>
</dbReference>
<dbReference type="GeneID" id="13399649"/>
<dbReference type="InParanoid" id="F9XRE4"/>